<dbReference type="Gene3D" id="3.30.429.10">
    <property type="entry name" value="Macrophage Migration Inhibitory Factor"/>
    <property type="match status" value="1"/>
</dbReference>
<dbReference type="PANTHER" id="PTHR35530:SF1">
    <property type="entry name" value="2-HYDROXYMUCONATE TAUTOMERASE"/>
    <property type="match status" value="1"/>
</dbReference>
<protein>
    <submittedName>
        <fullName evidence="4">Lipoprotein</fullName>
    </submittedName>
</protein>
<evidence type="ECO:0000313" key="4">
    <source>
        <dbReference type="EMBL" id="KHL02445.1"/>
    </source>
</evidence>
<dbReference type="OrthoDB" id="4965437at2"/>
<proteinExistence type="inferred from homology"/>
<dbReference type="InterPro" id="IPR014347">
    <property type="entry name" value="Tautomerase/MIF_sf"/>
</dbReference>
<dbReference type="GO" id="GO:0016853">
    <property type="term" value="F:isomerase activity"/>
    <property type="evidence" value="ECO:0007669"/>
    <property type="project" value="UniProtKB-KW"/>
</dbReference>
<sequence>MPLIDVSIARGRSPEQLRALISALHKAAEESVGAVPENTTVIIREVDAEHWSKANVTIAERTAQGNASHER</sequence>
<organism evidence="4 5">
    <name type="scientific">Sinomonas humi</name>
    <dbReference type="NCBI Taxonomy" id="1338436"/>
    <lineage>
        <taxon>Bacteria</taxon>
        <taxon>Bacillati</taxon>
        <taxon>Actinomycetota</taxon>
        <taxon>Actinomycetes</taxon>
        <taxon>Micrococcales</taxon>
        <taxon>Micrococcaceae</taxon>
        <taxon>Sinomonas</taxon>
    </lineage>
</organism>
<evidence type="ECO:0000313" key="5">
    <source>
        <dbReference type="Proteomes" id="UP000030982"/>
    </source>
</evidence>
<keyword evidence="5" id="KW-1185">Reference proteome</keyword>
<dbReference type="Pfam" id="PF01361">
    <property type="entry name" value="Tautomerase"/>
    <property type="match status" value="1"/>
</dbReference>
<feature type="domain" description="4-oxalocrotonate tautomerase-like" evidence="3">
    <location>
        <begin position="2"/>
        <end position="52"/>
    </location>
</feature>
<name>A0A0B2AGX2_9MICC</name>
<dbReference type="STRING" id="1338436.LK10_12675"/>
<keyword evidence="2" id="KW-0413">Isomerase</keyword>
<dbReference type="Proteomes" id="UP000030982">
    <property type="component" value="Unassembled WGS sequence"/>
</dbReference>
<comment type="caution">
    <text evidence="4">The sequence shown here is derived from an EMBL/GenBank/DDBJ whole genome shotgun (WGS) entry which is preliminary data.</text>
</comment>
<dbReference type="PANTHER" id="PTHR35530">
    <property type="entry name" value="TAUTOMERASE-RELATED"/>
    <property type="match status" value="1"/>
</dbReference>
<reference evidence="4 5" key="1">
    <citation type="submission" date="2014-09" db="EMBL/GenBank/DDBJ databases">
        <title>Genome sequence of Sinomonas sp. MUSC 117.</title>
        <authorList>
            <person name="Lee L.-H."/>
        </authorList>
    </citation>
    <scope>NUCLEOTIDE SEQUENCE [LARGE SCALE GENOMIC DNA]</scope>
    <source>
        <strain evidence="4 5">MUSC 117</strain>
    </source>
</reference>
<gene>
    <name evidence="4" type="ORF">LK10_12675</name>
</gene>
<accession>A0A0B2AGX2</accession>
<dbReference type="SUPFAM" id="SSF55331">
    <property type="entry name" value="Tautomerase/MIF"/>
    <property type="match status" value="1"/>
</dbReference>
<dbReference type="EMBL" id="JTDL01000123">
    <property type="protein sequence ID" value="KHL02445.1"/>
    <property type="molecule type" value="Genomic_DNA"/>
</dbReference>
<evidence type="ECO:0000259" key="3">
    <source>
        <dbReference type="Pfam" id="PF01361"/>
    </source>
</evidence>
<dbReference type="RefSeq" id="WP_043124177.1">
    <property type="nucleotide sequence ID" value="NZ_JTDL01000123.1"/>
</dbReference>
<dbReference type="AlphaFoldDB" id="A0A0B2AGX2"/>
<dbReference type="InterPro" id="IPR004370">
    <property type="entry name" value="4-OT-like_dom"/>
</dbReference>
<keyword evidence="4" id="KW-0449">Lipoprotein</keyword>
<comment type="similarity">
    <text evidence="1">Belongs to the 4-oxalocrotonate tautomerase family.</text>
</comment>
<evidence type="ECO:0000256" key="1">
    <source>
        <dbReference type="ARBA" id="ARBA00006723"/>
    </source>
</evidence>
<evidence type="ECO:0000256" key="2">
    <source>
        <dbReference type="ARBA" id="ARBA00023235"/>
    </source>
</evidence>